<evidence type="ECO:0000256" key="1">
    <source>
        <dbReference type="ARBA" id="ARBA00022801"/>
    </source>
</evidence>
<dbReference type="AlphaFoldDB" id="A0AB39BHH3"/>
<sequence length="266" mass="29026">MRVALFQATSRSRNENSRALGRAAGEARALGASVLVTPELFLSSYAPRDVASTDGRADRAELAEAARREGLWVVGSTVERIDDEARITASLFDPRGREVTRYRKRNLFGIDERTMFLPGDERPEIVEIDGWEVALGICFDVEFPEFVRDVAVRGAELLLVPTAVPLRQPTSSGPNPLDTRQVSLMVVPTRAFESQLFIAYANHAEPAFSGSSVLADPYGRKVVTAGPHDQLVVGDVERDVLEGARAAVDYLAIVEQATLRAASRST</sequence>
<dbReference type="GO" id="GO:0050126">
    <property type="term" value="F:N-carbamoylputrescine amidase activity"/>
    <property type="evidence" value="ECO:0007669"/>
    <property type="project" value="TreeGrafter"/>
</dbReference>
<dbReference type="InterPro" id="IPR003010">
    <property type="entry name" value="C-N_Hydrolase"/>
</dbReference>
<dbReference type="PANTHER" id="PTHR43674:SF2">
    <property type="entry name" value="BETA-UREIDOPROPIONASE"/>
    <property type="match status" value="1"/>
</dbReference>
<proteinExistence type="predicted"/>
<dbReference type="Pfam" id="PF00795">
    <property type="entry name" value="CN_hydrolase"/>
    <property type="match status" value="1"/>
</dbReference>
<name>A0AB39BHH3_9MICO</name>
<gene>
    <name evidence="3" type="ORF">ABFY20_02115</name>
</gene>
<reference evidence="3" key="1">
    <citation type="submission" date="2024-05" db="EMBL/GenBank/DDBJ databases">
        <title>Herbiconiux sp. A18JL235.</title>
        <authorList>
            <person name="Zhang G."/>
        </authorList>
    </citation>
    <scope>NUCLEOTIDE SEQUENCE</scope>
    <source>
        <strain evidence="3">A18JL235</strain>
    </source>
</reference>
<organism evidence="3">
    <name type="scientific">Herbiconiux sp. A18JL235</name>
    <dbReference type="NCBI Taxonomy" id="3152363"/>
    <lineage>
        <taxon>Bacteria</taxon>
        <taxon>Bacillati</taxon>
        <taxon>Actinomycetota</taxon>
        <taxon>Actinomycetes</taxon>
        <taxon>Micrococcales</taxon>
        <taxon>Microbacteriaceae</taxon>
        <taxon>Herbiconiux</taxon>
    </lineage>
</organism>
<protein>
    <submittedName>
        <fullName evidence="3">Nitrilase-related carbon-nitrogen hydrolase</fullName>
    </submittedName>
</protein>
<dbReference type="InterPro" id="IPR036526">
    <property type="entry name" value="C-N_Hydrolase_sf"/>
</dbReference>
<dbReference type="PANTHER" id="PTHR43674">
    <property type="entry name" value="NITRILASE C965.09-RELATED"/>
    <property type="match status" value="1"/>
</dbReference>
<feature type="domain" description="CN hydrolase" evidence="2">
    <location>
        <begin position="1"/>
        <end position="238"/>
    </location>
</feature>
<keyword evidence="1 3" id="KW-0378">Hydrolase</keyword>
<dbReference type="Gene3D" id="3.60.110.10">
    <property type="entry name" value="Carbon-nitrogen hydrolase"/>
    <property type="match status" value="1"/>
</dbReference>
<dbReference type="GO" id="GO:0033388">
    <property type="term" value="P:putrescine biosynthetic process from arginine"/>
    <property type="evidence" value="ECO:0007669"/>
    <property type="project" value="TreeGrafter"/>
</dbReference>
<dbReference type="EMBL" id="CP162511">
    <property type="protein sequence ID" value="XDI05914.1"/>
    <property type="molecule type" value="Genomic_DNA"/>
</dbReference>
<evidence type="ECO:0000313" key="3">
    <source>
        <dbReference type="EMBL" id="XDI05914.1"/>
    </source>
</evidence>
<accession>A0AB39BHH3</accession>
<dbReference type="SUPFAM" id="SSF56317">
    <property type="entry name" value="Carbon-nitrogen hydrolase"/>
    <property type="match status" value="1"/>
</dbReference>
<dbReference type="RefSeq" id="WP_368498303.1">
    <property type="nucleotide sequence ID" value="NZ_CP162511.1"/>
</dbReference>
<dbReference type="InterPro" id="IPR050345">
    <property type="entry name" value="Aliph_Amidase/BUP"/>
</dbReference>
<evidence type="ECO:0000259" key="2">
    <source>
        <dbReference type="PROSITE" id="PS50263"/>
    </source>
</evidence>
<dbReference type="PROSITE" id="PS50263">
    <property type="entry name" value="CN_HYDROLASE"/>
    <property type="match status" value="1"/>
</dbReference>